<dbReference type="InterPro" id="IPR009057">
    <property type="entry name" value="Homeodomain-like_sf"/>
</dbReference>
<keyword evidence="7" id="KW-1185">Reference proteome</keyword>
<comment type="caution">
    <text evidence="6">The sequence shown here is derived from an EMBL/GenBank/DDBJ whole genome shotgun (WGS) entry which is preliminary data.</text>
</comment>
<dbReference type="SUPFAM" id="SSF46689">
    <property type="entry name" value="Homeodomain-like"/>
    <property type="match status" value="1"/>
</dbReference>
<keyword evidence="1" id="KW-0805">Transcription regulation</keyword>
<evidence type="ECO:0000313" key="7">
    <source>
        <dbReference type="Proteomes" id="UP000320244"/>
    </source>
</evidence>
<keyword evidence="2 4" id="KW-0238">DNA-binding</keyword>
<evidence type="ECO:0000256" key="3">
    <source>
        <dbReference type="ARBA" id="ARBA00023163"/>
    </source>
</evidence>
<organism evidence="6 7">
    <name type="scientific">Leekyejoonella antrihumi</name>
    <dbReference type="NCBI Taxonomy" id="1660198"/>
    <lineage>
        <taxon>Bacteria</taxon>
        <taxon>Bacillati</taxon>
        <taxon>Actinomycetota</taxon>
        <taxon>Actinomycetes</taxon>
        <taxon>Micrococcales</taxon>
        <taxon>Dermacoccaceae</taxon>
        <taxon>Leekyejoonella</taxon>
    </lineage>
</organism>
<dbReference type="Proteomes" id="UP000320244">
    <property type="component" value="Unassembled WGS sequence"/>
</dbReference>
<dbReference type="InterPro" id="IPR050109">
    <property type="entry name" value="HTH-type_TetR-like_transc_reg"/>
</dbReference>
<reference evidence="6 7" key="2">
    <citation type="submission" date="2019-08" db="EMBL/GenBank/DDBJ databases">
        <title>Jejuicoccus antrihumi gen. nov., sp. nov., a new member of the family Dermacoccaceae isolated from a cave.</title>
        <authorList>
            <person name="Schumann P."/>
            <person name="Kim I.S."/>
        </authorList>
    </citation>
    <scope>NUCLEOTIDE SEQUENCE [LARGE SCALE GENOMIC DNA]</scope>
    <source>
        <strain evidence="6 7">C5-26</strain>
    </source>
</reference>
<dbReference type="Pfam" id="PF00440">
    <property type="entry name" value="TetR_N"/>
    <property type="match status" value="1"/>
</dbReference>
<dbReference type="GO" id="GO:0000976">
    <property type="term" value="F:transcription cis-regulatory region binding"/>
    <property type="evidence" value="ECO:0007669"/>
    <property type="project" value="TreeGrafter"/>
</dbReference>
<dbReference type="EMBL" id="VCQV01000021">
    <property type="protein sequence ID" value="TWP35161.1"/>
    <property type="molecule type" value="Genomic_DNA"/>
</dbReference>
<feature type="DNA-binding region" description="H-T-H motif" evidence="4">
    <location>
        <begin position="38"/>
        <end position="57"/>
    </location>
</feature>
<evidence type="ECO:0000256" key="1">
    <source>
        <dbReference type="ARBA" id="ARBA00023015"/>
    </source>
</evidence>
<dbReference type="RefSeq" id="WP_146317719.1">
    <property type="nucleotide sequence ID" value="NZ_VCQV01000021.1"/>
</dbReference>
<dbReference type="OrthoDB" id="4214267at2"/>
<protein>
    <submittedName>
        <fullName evidence="6">TetR/AcrR family transcriptional regulator</fullName>
    </submittedName>
</protein>
<proteinExistence type="predicted"/>
<evidence type="ECO:0000256" key="4">
    <source>
        <dbReference type="PROSITE-ProRule" id="PRU00335"/>
    </source>
</evidence>
<evidence type="ECO:0000259" key="5">
    <source>
        <dbReference type="PROSITE" id="PS50977"/>
    </source>
</evidence>
<feature type="domain" description="HTH tetR-type" evidence="5">
    <location>
        <begin position="15"/>
        <end position="75"/>
    </location>
</feature>
<dbReference type="PANTHER" id="PTHR30055:SF234">
    <property type="entry name" value="HTH-TYPE TRANSCRIPTIONAL REGULATOR BETI"/>
    <property type="match status" value="1"/>
</dbReference>
<dbReference type="GO" id="GO:0003700">
    <property type="term" value="F:DNA-binding transcription factor activity"/>
    <property type="evidence" value="ECO:0007669"/>
    <property type="project" value="TreeGrafter"/>
</dbReference>
<evidence type="ECO:0000256" key="2">
    <source>
        <dbReference type="ARBA" id="ARBA00023125"/>
    </source>
</evidence>
<reference evidence="6 7" key="1">
    <citation type="submission" date="2019-05" db="EMBL/GenBank/DDBJ databases">
        <authorList>
            <person name="Lee S.D."/>
        </authorList>
    </citation>
    <scope>NUCLEOTIDE SEQUENCE [LARGE SCALE GENOMIC DNA]</scope>
    <source>
        <strain evidence="6 7">C5-26</strain>
    </source>
</reference>
<name>A0A563DYT4_9MICO</name>
<dbReference type="AlphaFoldDB" id="A0A563DYT4"/>
<accession>A0A563DYT4</accession>
<dbReference type="InterPro" id="IPR001647">
    <property type="entry name" value="HTH_TetR"/>
</dbReference>
<evidence type="ECO:0000313" key="6">
    <source>
        <dbReference type="EMBL" id="TWP35161.1"/>
    </source>
</evidence>
<dbReference type="PROSITE" id="PS50977">
    <property type="entry name" value="HTH_TETR_2"/>
    <property type="match status" value="1"/>
</dbReference>
<dbReference type="Gene3D" id="1.10.357.10">
    <property type="entry name" value="Tetracycline Repressor, domain 2"/>
    <property type="match status" value="1"/>
</dbReference>
<gene>
    <name evidence="6" type="ORF">FGL98_14630</name>
</gene>
<dbReference type="PANTHER" id="PTHR30055">
    <property type="entry name" value="HTH-TYPE TRANSCRIPTIONAL REGULATOR RUTR"/>
    <property type="match status" value="1"/>
</dbReference>
<keyword evidence="3" id="KW-0804">Transcription</keyword>
<sequence length="213" mass="23855">MSADKRRDLREEYAEQTRQRILKAFADCLAEEQAEEVAIAAVAERAGVSERTVYRHFPTRVDLLAAAGEWINDNVFSYVHPASLNELPAVFREVCHRFDRQPNLAYAIALSRLGRSVRVGFRRHILEVNSQAIADATRHLPPAEARRAEAVLGYLDNVLAWATMREEQDMSGDEVADAVEWAMTTLLADLHRRNAAATPKTSCAGRAHDTAEE</sequence>